<dbReference type="PANTHER" id="PTHR34504:SF2">
    <property type="entry name" value="UPF0150 PROTEIN SSL0259"/>
    <property type="match status" value="1"/>
</dbReference>
<dbReference type="InterPro" id="IPR031807">
    <property type="entry name" value="HicB-like"/>
</dbReference>
<dbReference type="Pfam" id="PF15919">
    <property type="entry name" value="HicB_lk_antitox"/>
    <property type="match status" value="1"/>
</dbReference>
<comment type="caution">
    <text evidence="2">The sequence shown here is derived from an EMBL/GenBank/DDBJ whole genome shotgun (WGS) entry which is preliminary data.</text>
</comment>
<dbReference type="InterPro" id="IPR051404">
    <property type="entry name" value="TA_system_antitoxin"/>
</dbReference>
<proteinExistence type="predicted"/>
<gene>
    <name evidence="2" type="ORF">GS597_02275</name>
</gene>
<evidence type="ECO:0000259" key="1">
    <source>
        <dbReference type="Pfam" id="PF15919"/>
    </source>
</evidence>
<dbReference type="Gene3D" id="3.30.160.250">
    <property type="match status" value="1"/>
</dbReference>
<dbReference type="SUPFAM" id="SSF143100">
    <property type="entry name" value="TTHA1013/TTHA0281-like"/>
    <property type="match status" value="1"/>
</dbReference>
<dbReference type="AlphaFoldDB" id="A0A8K2ANC2"/>
<keyword evidence="3" id="KW-1185">Reference proteome</keyword>
<evidence type="ECO:0000313" key="3">
    <source>
        <dbReference type="Proteomes" id="UP000607397"/>
    </source>
</evidence>
<sequence length="116" mass="12751">MHQLSVVIEKDEFGYYAYCSALEGCQTQGDSMEEIQANIKEAIDLYLSTLSEDEKKAIALTLNSSSKKGYGVHTSLVLRVPRCISPPNPPKLGGEIRKLELVPPRIGGLGGRVQRF</sequence>
<dbReference type="Proteomes" id="UP000607397">
    <property type="component" value="Unassembled WGS sequence"/>
</dbReference>
<dbReference type="PANTHER" id="PTHR34504">
    <property type="entry name" value="ANTITOXIN HICB"/>
    <property type="match status" value="1"/>
</dbReference>
<dbReference type="RefSeq" id="WP_161823832.1">
    <property type="nucleotide sequence ID" value="NZ_WVIC01000003.1"/>
</dbReference>
<dbReference type="EMBL" id="WVIC01000003">
    <property type="protein sequence ID" value="NCJ05358.1"/>
    <property type="molecule type" value="Genomic_DNA"/>
</dbReference>
<organism evidence="2 3">
    <name type="scientific">Petrachloros mirabilis ULC683</name>
    <dbReference type="NCBI Taxonomy" id="2781853"/>
    <lineage>
        <taxon>Bacteria</taxon>
        <taxon>Bacillati</taxon>
        <taxon>Cyanobacteriota</taxon>
        <taxon>Cyanophyceae</taxon>
        <taxon>Synechococcales</taxon>
        <taxon>Petrachlorosaceae</taxon>
        <taxon>Petrachloros</taxon>
        <taxon>Petrachloros mirabilis</taxon>
    </lineage>
</organism>
<accession>A0A8K2ANC2</accession>
<protein>
    <recommendedName>
        <fullName evidence="1">HicB-like antitoxin of toxin-antitoxin system domain-containing protein</fullName>
    </recommendedName>
</protein>
<feature type="domain" description="HicB-like antitoxin of toxin-antitoxin system" evidence="1">
    <location>
        <begin position="6"/>
        <end position="57"/>
    </location>
</feature>
<dbReference type="InterPro" id="IPR035069">
    <property type="entry name" value="TTHA1013/TTHA0281-like"/>
</dbReference>
<reference evidence="2" key="1">
    <citation type="submission" date="2019-12" db="EMBL/GenBank/DDBJ databases">
        <title>High-Quality draft genome sequences of three cyanobacteria isolated from the limestone walls of the Old Cathedral of Coimbra.</title>
        <authorList>
            <person name="Tiago I."/>
            <person name="Soares F."/>
            <person name="Portugal A."/>
        </authorList>
    </citation>
    <scope>NUCLEOTIDE SEQUENCE [LARGE SCALE GENOMIC DNA]</scope>
    <source>
        <strain evidence="2">C</strain>
    </source>
</reference>
<evidence type="ECO:0000313" key="2">
    <source>
        <dbReference type="EMBL" id="NCJ05358.1"/>
    </source>
</evidence>
<name>A0A8K2ANC2_9CYAN</name>